<keyword evidence="3" id="KW-1185">Reference proteome</keyword>
<evidence type="ECO:0000256" key="1">
    <source>
        <dbReference type="SAM" id="SignalP"/>
    </source>
</evidence>
<feature type="signal peptide" evidence="1">
    <location>
        <begin position="1"/>
        <end position="25"/>
    </location>
</feature>
<sequence length="176" mass="18849">MALRIIGLSCGLLLAAGLSVGEASAAGRGGGFGAAPGPKAMGFVHRSGTDSARIGRHPRMAGHGFRHGAHRRWSWAGPGYADPWLFYPADDATVAVIERPTETVKPVDPDSFENLTARAGIRREPTPEPTIYRLEGSRLRPVARVIRIGEAEPQGGRRTRFAHAETGALLLTVPRR</sequence>
<organism evidence="2 3">
    <name type="scientific">Bosea spartocytisi</name>
    <dbReference type="NCBI Taxonomy" id="2773451"/>
    <lineage>
        <taxon>Bacteria</taxon>
        <taxon>Pseudomonadati</taxon>
        <taxon>Pseudomonadota</taxon>
        <taxon>Alphaproteobacteria</taxon>
        <taxon>Hyphomicrobiales</taxon>
        <taxon>Boseaceae</taxon>
        <taxon>Bosea</taxon>
    </lineage>
</organism>
<evidence type="ECO:0000313" key="3">
    <source>
        <dbReference type="Proteomes" id="UP000619295"/>
    </source>
</evidence>
<dbReference type="Proteomes" id="UP000619295">
    <property type="component" value="Unassembled WGS sequence"/>
</dbReference>
<dbReference type="RefSeq" id="WP_112764595.1">
    <property type="nucleotide sequence ID" value="NZ_JACXWY010000016.1"/>
</dbReference>
<gene>
    <name evidence="2" type="ORF">IED13_21040</name>
</gene>
<dbReference type="AlphaFoldDB" id="A0A927EC43"/>
<evidence type="ECO:0000313" key="2">
    <source>
        <dbReference type="EMBL" id="MBD3848192.1"/>
    </source>
</evidence>
<dbReference type="EMBL" id="JACXWY010000016">
    <property type="protein sequence ID" value="MBD3848192.1"/>
    <property type="molecule type" value="Genomic_DNA"/>
</dbReference>
<name>A0A927EC43_9HYPH</name>
<comment type="caution">
    <text evidence="2">The sequence shown here is derived from an EMBL/GenBank/DDBJ whole genome shotgun (WGS) entry which is preliminary data.</text>
</comment>
<reference evidence="2" key="1">
    <citation type="submission" date="2020-09" db="EMBL/GenBank/DDBJ databases">
        <title>Bosea spartocytisi sp. nov. a root nodule endophyte of Spartocytisus supranubius in the high mountain ecosystem fo the Teide National Park (Canary Islands, Spain).</title>
        <authorList>
            <person name="Pulido-Suarez L."/>
            <person name="Peix A."/>
            <person name="Igual J.M."/>
            <person name="Socas-Perez N."/>
            <person name="Velazquez E."/>
            <person name="Flores-Felix J.D."/>
            <person name="Leon-Barrios M."/>
        </authorList>
    </citation>
    <scope>NUCLEOTIDE SEQUENCE</scope>
    <source>
        <strain evidence="2">SSUT16</strain>
    </source>
</reference>
<protein>
    <submittedName>
        <fullName evidence="2">Uncharacterized protein</fullName>
    </submittedName>
</protein>
<feature type="chain" id="PRO_5038002052" evidence="1">
    <location>
        <begin position="26"/>
        <end position="176"/>
    </location>
</feature>
<keyword evidence="1" id="KW-0732">Signal</keyword>
<accession>A0A927EC43</accession>
<proteinExistence type="predicted"/>